<accession>A0AAD2DCH0</accession>
<name>A0AAD2DCH0_EUPCR</name>
<protein>
    <recommendedName>
        <fullName evidence="5">TRAF-type domain-containing protein</fullName>
    </recommendedName>
</protein>
<proteinExistence type="predicted"/>
<dbReference type="InterPro" id="IPR036322">
    <property type="entry name" value="WD40_repeat_dom_sf"/>
</dbReference>
<keyword evidence="7" id="KW-1185">Reference proteome</keyword>
<gene>
    <name evidence="6" type="ORF">ECRASSUSDP1_LOCUS29314</name>
</gene>
<evidence type="ECO:0000313" key="7">
    <source>
        <dbReference type="Proteomes" id="UP001295684"/>
    </source>
</evidence>
<evidence type="ECO:0000313" key="6">
    <source>
        <dbReference type="EMBL" id="CAI2387680.1"/>
    </source>
</evidence>
<evidence type="ECO:0000256" key="1">
    <source>
        <dbReference type="ARBA" id="ARBA00022723"/>
    </source>
</evidence>
<dbReference type="AlphaFoldDB" id="A0AAD2DCH0"/>
<keyword evidence="1 4" id="KW-0479">Metal-binding</keyword>
<sequence length="758" mass="88044">MSKIEIDRILHPKKKLQEWMICMICKGVVQEPQKCNKCDSCICAKCISKCILENSLAAKCSRCLNPNFLPLMDFEKLESLSQLKFKCFVCHCHDGKIPTYIPYDSVRVHDMQCKFKSAQKGPNFPKGNLKFEAEGQSSNEDLTKNNSHLEEIKPLDRIDFKIRRDPTYRLEKLKKREEKEEKFRAETTPEINEKNIIEEIECFLCKEKIGISIYKFNRAQEQLEPLKGKIKPHMVRSEIFKLHSMIECPEIYTTCHFCKLKSRRKHIEEHFQTTCAEKIVKCHNCGADFKEKSNLFKNHNCDDKSKELEFKSLIQKTLALKVQVDEISAEIKKIRTDKKKTKLSLQQKKEQIAILEKYMIDNKKALTDDEGDESSMEYREAFIYKKEHFCSITCYCVCAKGTDQFITCDEKCMIKLWNIENKKPCGEIDALKMMSTLYPLYLPNDSPEEAEEAQHQYKISAIQQCKSTTLCILMTVFRGENEEDGFIRDIFLCIQPDYGYGETTLNFNRIPLFNDVRDFIQNEDKVRRMIQLSTSSHTGKVTKMIDLKCQSSDFILTCDDQKTLIAWEVAQAKFNYLERFSEGLGDFEDIIEFRRKSSSFYGCVALAFADKRIAILEIKFKKSKKDASKVKVVPFLKKLINMINPPKSLIEVGNNQLVIVSIEFLYYYDQKEEKCLQPTSPSVHLFQAACQVSDHSNEGVVTVEGSKLLKLWDRNKSYEKKVHYKSSDKIIWLAKIPGRRAIVACNKNSSLRLLVAYK</sequence>
<keyword evidence="2 4" id="KW-0863">Zinc-finger</keyword>
<organism evidence="6 7">
    <name type="scientific">Euplotes crassus</name>
    <dbReference type="NCBI Taxonomy" id="5936"/>
    <lineage>
        <taxon>Eukaryota</taxon>
        <taxon>Sar</taxon>
        <taxon>Alveolata</taxon>
        <taxon>Ciliophora</taxon>
        <taxon>Intramacronucleata</taxon>
        <taxon>Spirotrichea</taxon>
        <taxon>Hypotrichia</taxon>
        <taxon>Euplotida</taxon>
        <taxon>Euplotidae</taxon>
        <taxon>Moneuplotes</taxon>
    </lineage>
</organism>
<dbReference type="GO" id="GO:0008270">
    <property type="term" value="F:zinc ion binding"/>
    <property type="evidence" value="ECO:0007669"/>
    <property type="project" value="UniProtKB-KW"/>
</dbReference>
<feature type="domain" description="TRAF-type" evidence="5">
    <location>
        <begin position="243"/>
        <end position="289"/>
    </location>
</feature>
<keyword evidence="3 4" id="KW-0862">Zinc</keyword>
<dbReference type="EMBL" id="CAMPGE010030172">
    <property type="protein sequence ID" value="CAI2387680.1"/>
    <property type="molecule type" value="Genomic_DNA"/>
</dbReference>
<evidence type="ECO:0000259" key="5">
    <source>
        <dbReference type="PROSITE" id="PS50145"/>
    </source>
</evidence>
<dbReference type="InterPro" id="IPR015943">
    <property type="entry name" value="WD40/YVTN_repeat-like_dom_sf"/>
</dbReference>
<reference evidence="6" key="1">
    <citation type="submission" date="2023-07" db="EMBL/GenBank/DDBJ databases">
        <authorList>
            <consortium name="AG Swart"/>
            <person name="Singh M."/>
            <person name="Singh A."/>
            <person name="Seah K."/>
            <person name="Emmerich C."/>
        </authorList>
    </citation>
    <scope>NUCLEOTIDE SEQUENCE</scope>
    <source>
        <strain evidence="6">DP1</strain>
    </source>
</reference>
<dbReference type="InterPro" id="IPR001293">
    <property type="entry name" value="Znf_TRAF"/>
</dbReference>
<dbReference type="Gene3D" id="3.30.40.10">
    <property type="entry name" value="Zinc/RING finger domain, C3HC4 (zinc finger)"/>
    <property type="match status" value="1"/>
</dbReference>
<dbReference type="Gene3D" id="2.130.10.10">
    <property type="entry name" value="YVTN repeat-like/Quinoprotein amine dehydrogenase"/>
    <property type="match status" value="1"/>
</dbReference>
<evidence type="ECO:0000256" key="4">
    <source>
        <dbReference type="PROSITE-ProRule" id="PRU00207"/>
    </source>
</evidence>
<dbReference type="PROSITE" id="PS50145">
    <property type="entry name" value="ZF_TRAF"/>
    <property type="match status" value="1"/>
</dbReference>
<comment type="caution">
    <text evidence="6">The sequence shown here is derived from an EMBL/GenBank/DDBJ whole genome shotgun (WGS) entry which is preliminary data.</text>
</comment>
<dbReference type="Proteomes" id="UP001295684">
    <property type="component" value="Unassembled WGS sequence"/>
</dbReference>
<dbReference type="InterPro" id="IPR013083">
    <property type="entry name" value="Znf_RING/FYVE/PHD"/>
</dbReference>
<feature type="zinc finger region" description="TRAF-type" evidence="4">
    <location>
        <begin position="243"/>
        <end position="289"/>
    </location>
</feature>
<dbReference type="SUPFAM" id="SSF50978">
    <property type="entry name" value="WD40 repeat-like"/>
    <property type="match status" value="1"/>
</dbReference>
<evidence type="ECO:0000256" key="3">
    <source>
        <dbReference type="ARBA" id="ARBA00022833"/>
    </source>
</evidence>
<evidence type="ECO:0000256" key="2">
    <source>
        <dbReference type="ARBA" id="ARBA00022771"/>
    </source>
</evidence>